<keyword evidence="17" id="KW-1185">Reference proteome</keyword>
<dbReference type="InterPro" id="IPR014721">
    <property type="entry name" value="Ribsml_uS5_D2-typ_fold_subgr"/>
</dbReference>
<proteinExistence type="inferred from homology"/>
<keyword evidence="10" id="KW-0119">Carbohydrate metabolism</keyword>
<dbReference type="GO" id="GO:0005829">
    <property type="term" value="C:cytosol"/>
    <property type="evidence" value="ECO:0007669"/>
    <property type="project" value="TreeGrafter"/>
</dbReference>
<dbReference type="Pfam" id="PF10509">
    <property type="entry name" value="GalKase_gal_bdg"/>
    <property type="match status" value="1"/>
</dbReference>
<reference evidence="16" key="1">
    <citation type="submission" date="2022-06" db="EMBL/GenBank/DDBJ databases">
        <authorList>
            <consortium name="SYNGENTA / RWTH Aachen University"/>
        </authorList>
    </citation>
    <scope>NUCLEOTIDE SEQUENCE</scope>
</reference>
<comment type="caution">
    <text evidence="16">The sequence shown here is derived from an EMBL/GenBank/DDBJ whole genome shotgun (WGS) entry which is preliminary data.</text>
</comment>
<evidence type="ECO:0000256" key="7">
    <source>
        <dbReference type="ARBA" id="ARBA00022777"/>
    </source>
</evidence>
<dbReference type="Gene3D" id="3.30.70.3170">
    <property type="match status" value="1"/>
</dbReference>
<dbReference type="GO" id="GO:0005524">
    <property type="term" value="F:ATP binding"/>
    <property type="evidence" value="ECO:0007669"/>
    <property type="project" value="UniProtKB-KW"/>
</dbReference>
<dbReference type="PANTHER" id="PTHR10457">
    <property type="entry name" value="MEVALONATE KINASE/GALACTOKINASE"/>
    <property type="match status" value="1"/>
</dbReference>
<keyword evidence="6" id="KW-0547">Nucleotide-binding</keyword>
<evidence type="ECO:0000256" key="3">
    <source>
        <dbReference type="ARBA" id="ARBA00012315"/>
    </source>
</evidence>
<dbReference type="Gene3D" id="1.20.1440.340">
    <property type="match status" value="1"/>
</dbReference>
<evidence type="ECO:0000313" key="16">
    <source>
        <dbReference type="EMBL" id="CAH7676593.1"/>
    </source>
</evidence>
<dbReference type="Pfam" id="PF08544">
    <property type="entry name" value="GHMP_kinases_C"/>
    <property type="match status" value="1"/>
</dbReference>
<dbReference type="PIRSF" id="PIRSF000530">
    <property type="entry name" value="Galactokinase"/>
    <property type="match status" value="1"/>
</dbReference>
<dbReference type="SUPFAM" id="SSF55060">
    <property type="entry name" value="GHMP Kinase, C-terminal domain"/>
    <property type="match status" value="1"/>
</dbReference>
<evidence type="ECO:0000313" key="17">
    <source>
        <dbReference type="Proteomes" id="UP001153365"/>
    </source>
</evidence>
<keyword evidence="7 16" id="KW-0418">Kinase</keyword>
<evidence type="ECO:0000256" key="1">
    <source>
        <dbReference type="ARBA" id="ARBA00004947"/>
    </source>
</evidence>
<dbReference type="Proteomes" id="UP001153365">
    <property type="component" value="Unassembled WGS sequence"/>
</dbReference>
<organism evidence="16 17">
    <name type="scientific">Phakopsora pachyrhizi</name>
    <name type="common">Asian soybean rust disease fungus</name>
    <dbReference type="NCBI Taxonomy" id="170000"/>
    <lineage>
        <taxon>Eukaryota</taxon>
        <taxon>Fungi</taxon>
        <taxon>Dikarya</taxon>
        <taxon>Basidiomycota</taxon>
        <taxon>Pucciniomycotina</taxon>
        <taxon>Pucciniomycetes</taxon>
        <taxon>Pucciniales</taxon>
        <taxon>Phakopsoraceae</taxon>
        <taxon>Phakopsora</taxon>
    </lineage>
</organism>
<dbReference type="Gene3D" id="3.30.230.10">
    <property type="match status" value="1"/>
</dbReference>
<feature type="domain" description="GHMP kinase C-terminal" evidence="14">
    <location>
        <begin position="428"/>
        <end position="500"/>
    </location>
</feature>
<dbReference type="EC" id="2.7.1.6" evidence="3"/>
<keyword evidence="5" id="KW-0808">Transferase</keyword>
<dbReference type="InterPro" id="IPR013750">
    <property type="entry name" value="GHMP_kinase_C_dom"/>
</dbReference>
<feature type="domain" description="GHMP kinase N-terminal" evidence="13">
    <location>
        <begin position="146"/>
        <end position="236"/>
    </location>
</feature>
<dbReference type="InterPro" id="IPR019539">
    <property type="entry name" value="GalKase_N"/>
</dbReference>
<gene>
    <name evidence="16" type="ORF">PPACK8108_LOCUS11748</name>
</gene>
<dbReference type="PRINTS" id="PR00959">
    <property type="entry name" value="MEVGALKINASE"/>
</dbReference>
<evidence type="ECO:0000256" key="8">
    <source>
        <dbReference type="ARBA" id="ARBA00022840"/>
    </source>
</evidence>
<protein>
    <recommendedName>
        <fullName evidence="4">Galactokinase</fullName>
        <ecNumber evidence="3">2.7.1.6</ecNumber>
    </recommendedName>
    <alternativeName>
        <fullName evidence="11">Galactose kinase</fullName>
    </alternativeName>
</protein>
<dbReference type="NCBIfam" id="TIGR00131">
    <property type="entry name" value="gal_kin"/>
    <property type="match status" value="1"/>
</dbReference>
<evidence type="ECO:0000256" key="2">
    <source>
        <dbReference type="ARBA" id="ARBA00006566"/>
    </source>
</evidence>
<dbReference type="InterPro" id="IPR006206">
    <property type="entry name" value="Mevalonate/galactokinase"/>
</dbReference>
<evidence type="ECO:0000256" key="12">
    <source>
        <dbReference type="ARBA" id="ARBA00049538"/>
    </source>
</evidence>
<keyword evidence="9" id="KW-0299">Galactose metabolism</keyword>
<dbReference type="PROSITE" id="PS00627">
    <property type="entry name" value="GHMP_KINASES_ATP"/>
    <property type="match status" value="1"/>
</dbReference>
<dbReference type="InterPro" id="IPR036554">
    <property type="entry name" value="GHMP_kinase_C_sf"/>
</dbReference>
<keyword evidence="8" id="KW-0067">ATP-binding</keyword>
<evidence type="ECO:0000259" key="14">
    <source>
        <dbReference type="Pfam" id="PF08544"/>
    </source>
</evidence>
<name>A0AAV0B323_PHAPC</name>
<dbReference type="EMBL" id="CALTRL010002752">
    <property type="protein sequence ID" value="CAH7676593.1"/>
    <property type="molecule type" value="Genomic_DNA"/>
</dbReference>
<dbReference type="InterPro" id="IPR020568">
    <property type="entry name" value="Ribosomal_Su5_D2-typ_SF"/>
</dbReference>
<dbReference type="GO" id="GO:0006012">
    <property type="term" value="P:galactose metabolic process"/>
    <property type="evidence" value="ECO:0007669"/>
    <property type="project" value="UniProtKB-KW"/>
</dbReference>
<dbReference type="PRINTS" id="PR00473">
    <property type="entry name" value="GALCTOKINASE"/>
</dbReference>
<evidence type="ECO:0000256" key="10">
    <source>
        <dbReference type="ARBA" id="ARBA00023277"/>
    </source>
</evidence>
<evidence type="ECO:0000259" key="15">
    <source>
        <dbReference type="Pfam" id="PF10509"/>
    </source>
</evidence>
<dbReference type="PANTHER" id="PTHR10457:SF7">
    <property type="entry name" value="GALACTOKINASE-RELATED"/>
    <property type="match status" value="1"/>
</dbReference>
<evidence type="ECO:0000256" key="5">
    <source>
        <dbReference type="ARBA" id="ARBA00022679"/>
    </source>
</evidence>
<dbReference type="SUPFAM" id="SSF54211">
    <property type="entry name" value="Ribosomal protein S5 domain 2-like"/>
    <property type="match status" value="1"/>
</dbReference>
<dbReference type="InterPro" id="IPR000705">
    <property type="entry name" value="Galactokinase"/>
</dbReference>
<dbReference type="GO" id="GO:0004335">
    <property type="term" value="F:galactokinase activity"/>
    <property type="evidence" value="ECO:0007669"/>
    <property type="project" value="UniProtKB-EC"/>
</dbReference>
<evidence type="ECO:0000256" key="9">
    <source>
        <dbReference type="ARBA" id="ARBA00023144"/>
    </source>
</evidence>
<evidence type="ECO:0000256" key="11">
    <source>
        <dbReference type="ARBA" id="ARBA00029590"/>
    </source>
</evidence>
<dbReference type="InterPro" id="IPR006204">
    <property type="entry name" value="GHMP_kinase_N_dom"/>
</dbReference>
<evidence type="ECO:0000256" key="4">
    <source>
        <dbReference type="ARBA" id="ARBA00019487"/>
    </source>
</evidence>
<dbReference type="InterPro" id="IPR006203">
    <property type="entry name" value="GHMP_knse_ATP-bd_CS"/>
</dbReference>
<evidence type="ECO:0000256" key="6">
    <source>
        <dbReference type="ARBA" id="ARBA00022741"/>
    </source>
</evidence>
<feature type="domain" description="Galactokinase N-terminal" evidence="15">
    <location>
        <begin position="34"/>
        <end position="82"/>
    </location>
</feature>
<dbReference type="PROSITE" id="PS00106">
    <property type="entry name" value="GALACTOKINASE"/>
    <property type="match status" value="1"/>
</dbReference>
<sequence>MTSDFILETSSLEDIYTSSSVSSQAIRWGNLINCFNKTFHTQSPDFIARAPGRVNVIGEHIDYCGFSVLPAAIEPDLLIAASASYPSDSTEDVNQRVGFNGQPASVEVVNLNLNYPGEKFTYDHNGHISLGKVGLWTDYIKSAISTAINHLREDPSKGFKIPESVKLLVDGTVPPGSGLSSSAALATASVLVALRIHQTKAEVVPKYLAASLAISTERACGISVGGMDQTASVFGQPAKLLHIEFHPATQVVPFSVPKQGRINFVIADSFVTSNKIDSAKRQYNLRVVECRLAARLLSKALLPNDSELSINTLREFVDHYSSSLGNDENNSKTILKSIQLILERFEEFLGMHDSLTIEGAIKILGIDGQTFKDEILNGLEVEPKDGKFKIFSRARHVFTEAKRVYDFRNLLEQATENDKDDEENFEFINRMGELMNESHFSCQVDYDCSCEELEEIISIARANGSLGSRLTGAGWGGSTVHLVRDEDTTRLIDSIKEQYYHKRFNINGIGANDSDKKYDLDQACFSTKPQGGACVFKIV</sequence>
<comment type="catalytic activity">
    <reaction evidence="12">
        <text>alpha-D-galactose + ATP = alpha-D-galactose 1-phosphate + ADP + H(+)</text>
        <dbReference type="Rhea" id="RHEA:13553"/>
        <dbReference type="ChEBI" id="CHEBI:15378"/>
        <dbReference type="ChEBI" id="CHEBI:28061"/>
        <dbReference type="ChEBI" id="CHEBI:30616"/>
        <dbReference type="ChEBI" id="CHEBI:58336"/>
        <dbReference type="ChEBI" id="CHEBI:456216"/>
        <dbReference type="EC" id="2.7.1.6"/>
    </reaction>
    <physiologicalReaction direction="left-to-right" evidence="12">
        <dbReference type="Rhea" id="RHEA:13554"/>
    </physiologicalReaction>
</comment>
<dbReference type="Pfam" id="PF00288">
    <property type="entry name" value="GHMP_kinases_N"/>
    <property type="match status" value="1"/>
</dbReference>
<accession>A0AAV0B323</accession>
<comment type="pathway">
    <text evidence="1">Carbohydrate metabolism; galactose metabolism.</text>
</comment>
<dbReference type="InterPro" id="IPR019741">
    <property type="entry name" value="Galactokinase_CS"/>
</dbReference>
<comment type="similarity">
    <text evidence="2">Belongs to the GHMP kinase family. GalK subfamily.</text>
</comment>
<evidence type="ECO:0000259" key="13">
    <source>
        <dbReference type="Pfam" id="PF00288"/>
    </source>
</evidence>
<dbReference type="FunFam" id="1.20.1440.340:FF:000003">
    <property type="entry name" value="GAL1p Galactokinase"/>
    <property type="match status" value="1"/>
</dbReference>
<dbReference type="AlphaFoldDB" id="A0AAV0B323"/>